<dbReference type="Proteomes" id="UP001319104">
    <property type="component" value="Unassembled WGS sequence"/>
</dbReference>
<organism evidence="4 5">
    <name type="scientific">Litoribacter ruber</name>
    <dbReference type="NCBI Taxonomy" id="702568"/>
    <lineage>
        <taxon>Bacteria</taxon>
        <taxon>Pseudomonadati</taxon>
        <taxon>Bacteroidota</taxon>
        <taxon>Cytophagia</taxon>
        <taxon>Cytophagales</taxon>
        <taxon>Cyclobacteriaceae</taxon>
        <taxon>Litoribacter</taxon>
    </lineage>
</organism>
<gene>
    <name evidence="4" type="ORF">KI659_05005</name>
</gene>
<dbReference type="PRINTS" id="PR01438">
    <property type="entry name" value="UNVRSLSTRESS"/>
</dbReference>
<dbReference type="EMBL" id="JAHCMY010000002">
    <property type="protein sequence ID" value="MBS9523373.1"/>
    <property type="molecule type" value="Genomic_DNA"/>
</dbReference>
<dbReference type="SUPFAM" id="SSF52402">
    <property type="entry name" value="Adenine nucleotide alpha hydrolases-like"/>
    <property type="match status" value="2"/>
</dbReference>
<dbReference type="InterPro" id="IPR006016">
    <property type="entry name" value="UspA"/>
</dbReference>
<feature type="domain" description="UspA" evidence="3">
    <location>
        <begin position="1"/>
        <end position="142"/>
    </location>
</feature>
<comment type="similarity">
    <text evidence="1">Belongs to the universal stress protein A family.</text>
</comment>
<keyword evidence="5" id="KW-1185">Reference proteome</keyword>
<accession>A0AAP2G4D0</accession>
<dbReference type="Gene3D" id="3.40.50.12370">
    <property type="match status" value="1"/>
</dbReference>
<reference evidence="4 5" key="1">
    <citation type="submission" date="2021-05" db="EMBL/GenBank/DDBJ databases">
        <authorList>
            <person name="Zhang Z.D."/>
            <person name="Osman G."/>
        </authorList>
    </citation>
    <scope>NUCLEOTIDE SEQUENCE [LARGE SCALE GENOMIC DNA]</scope>
    <source>
        <strain evidence="4 5">KCTC 32217</strain>
    </source>
</reference>
<feature type="coiled-coil region" evidence="2">
    <location>
        <begin position="55"/>
        <end position="82"/>
    </location>
</feature>
<dbReference type="AlphaFoldDB" id="A0AAP2G4D0"/>
<comment type="caution">
    <text evidence="4">The sequence shown here is derived from an EMBL/GenBank/DDBJ whole genome shotgun (WGS) entry which is preliminary data.</text>
</comment>
<dbReference type="Pfam" id="PF00582">
    <property type="entry name" value="Usp"/>
    <property type="match status" value="1"/>
</dbReference>
<evidence type="ECO:0000256" key="2">
    <source>
        <dbReference type="SAM" id="Coils"/>
    </source>
</evidence>
<keyword evidence="2" id="KW-0175">Coiled coil</keyword>
<evidence type="ECO:0000259" key="3">
    <source>
        <dbReference type="Pfam" id="PF00582"/>
    </source>
</evidence>
<dbReference type="CDD" id="cd00293">
    <property type="entry name" value="USP-like"/>
    <property type="match status" value="1"/>
</dbReference>
<evidence type="ECO:0000256" key="1">
    <source>
        <dbReference type="ARBA" id="ARBA00008791"/>
    </source>
</evidence>
<evidence type="ECO:0000313" key="4">
    <source>
        <dbReference type="EMBL" id="MBS9523373.1"/>
    </source>
</evidence>
<dbReference type="PANTHER" id="PTHR46268:SF6">
    <property type="entry name" value="UNIVERSAL STRESS PROTEIN UP12"/>
    <property type="match status" value="1"/>
</dbReference>
<name>A0AAP2G4D0_9BACT</name>
<dbReference type="RefSeq" id="WP_213944270.1">
    <property type="nucleotide sequence ID" value="NZ_JAHCMY010000002.1"/>
</dbReference>
<dbReference type="PANTHER" id="PTHR46268">
    <property type="entry name" value="STRESS RESPONSE PROTEIN NHAX"/>
    <property type="match status" value="1"/>
</dbReference>
<proteinExistence type="inferred from homology"/>
<evidence type="ECO:0000313" key="5">
    <source>
        <dbReference type="Proteomes" id="UP001319104"/>
    </source>
</evidence>
<sequence>MKKILVPTDFSQGSKIATEYALAIAEMCNTSIVFLHIVVTPLDWVNLPLEKEKLYPETKAEIANAKRALQELENNAHAKGVAVETSLQFNKSREAIEEHIIKGEFDLVVMGSHGARGIREFMIGSNAQKVIRNSAVPVLVVKTPPDEYTFRNIVFASTYQDGHIASFQKIIELGENLAAPIHLLYINTPYYFKETEDMEYMLNSFAEGFPNNNFQKHIYNAFNEERGISNFMTNKGMDLLAIATEGKSSIKQLFSPSLTESLINHLDNPILTLNLSKIQ</sequence>
<protein>
    <submittedName>
        <fullName evidence="4">Universal stress protein</fullName>
    </submittedName>
</protein>
<dbReference type="InterPro" id="IPR006015">
    <property type="entry name" value="Universal_stress_UspA"/>
</dbReference>